<protein>
    <submittedName>
        <fullName evidence="3">TolB-like protein</fullName>
    </submittedName>
</protein>
<evidence type="ECO:0000313" key="3">
    <source>
        <dbReference type="EMBL" id="TWI31620.1"/>
    </source>
</evidence>
<dbReference type="PROSITE" id="PS50005">
    <property type="entry name" value="TPR"/>
    <property type="match status" value="1"/>
</dbReference>
<gene>
    <name evidence="3" type="ORF">IQ26_04425</name>
</gene>
<dbReference type="Gene3D" id="3.40.50.10070">
    <property type="entry name" value="TolB, N-terminal domain"/>
    <property type="match status" value="1"/>
</dbReference>
<evidence type="ECO:0000259" key="2">
    <source>
        <dbReference type="PROSITE" id="PS50125"/>
    </source>
</evidence>
<dbReference type="SMART" id="SM00044">
    <property type="entry name" value="CYCc"/>
    <property type="match status" value="1"/>
</dbReference>
<organism evidence="3 4">
    <name type="scientific">Mesorhizobium tianshanense</name>
    <dbReference type="NCBI Taxonomy" id="39844"/>
    <lineage>
        <taxon>Bacteria</taxon>
        <taxon>Pseudomonadati</taxon>
        <taxon>Pseudomonadota</taxon>
        <taxon>Alphaproteobacteria</taxon>
        <taxon>Hyphomicrobiales</taxon>
        <taxon>Phyllobacteriaceae</taxon>
        <taxon>Mesorhizobium</taxon>
    </lineage>
</organism>
<comment type="caution">
    <text evidence="3">The sequence shown here is derived from an EMBL/GenBank/DDBJ whole genome shotgun (WGS) entry which is preliminary data.</text>
</comment>
<dbReference type="SMART" id="SM00028">
    <property type="entry name" value="TPR"/>
    <property type="match status" value="4"/>
</dbReference>
<dbReference type="InterPro" id="IPR050697">
    <property type="entry name" value="Adenylyl/Guanylyl_Cyclase_3/4"/>
</dbReference>
<dbReference type="Gene3D" id="1.25.40.10">
    <property type="entry name" value="Tetratricopeptide repeat domain"/>
    <property type="match status" value="1"/>
</dbReference>
<dbReference type="PANTHER" id="PTHR43081">
    <property type="entry name" value="ADENYLATE CYCLASE, TERMINAL-DIFFERENTIATION SPECIFIC-RELATED"/>
    <property type="match status" value="1"/>
</dbReference>
<dbReference type="PROSITE" id="PS50125">
    <property type="entry name" value="GUANYLATE_CYCLASE_2"/>
    <property type="match status" value="1"/>
</dbReference>
<dbReference type="SUPFAM" id="SSF52964">
    <property type="entry name" value="TolB, N-terminal domain"/>
    <property type="match status" value="1"/>
</dbReference>
<dbReference type="GO" id="GO:0015031">
    <property type="term" value="P:protein transport"/>
    <property type="evidence" value="ECO:0007669"/>
    <property type="project" value="InterPro"/>
</dbReference>
<dbReference type="AlphaFoldDB" id="A0A562NHT1"/>
<dbReference type="CDD" id="cd07302">
    <property type="entry name" value="CHD"/>
    <property type="match status" value="1"/>
</dbReference>
<feature type="repeat" description="TPR" evidence="1">
    <location>
        <begin position="493"/>
        <end position="526"/>
    </location>
</feature>
<proteinExistence type="predicted"/>
<dbReference type="GO" id="GO:0004016">
    <property type="term" value="F:adenylate cyclase activity"/>
    <property type="evidence" value="ECO:0007669"/>
    <property type="project" value="UniProtKB-ARBA"/>
</dbReference>
<dbReference type="GO" id="GO:0006171">
    <property type="term" value="P:cAMP biosynthetic process"/>
    <property type="evidence" value="ECO:0007669"/>
    <property type="project" value="TreeGrafter"/>
</dbReference>
<dbReference type="SUPFAM" id="SSF55073">
    <property type="entry name" value="Nucleotide cyclase"/>
    <property type="match status" value="1"/>
</dbReference>
<dbReference type="Proteomes" id="UP000317122">
    <property type="component" value="Unassembled WGS sequence"/>
</dbReference>
<dbReference type="SUPFAM" id="SSF48452">
    <property type="entry name" value="TPR-like"/>
    <property type="match status" value="2"/>
</dbReference>
<keyword evidence="1" id="KW-0802">TPR repeat</keyword>
<dbReference type="RefSeq" id="WP_145720469.1">
    <property type="nucleotide sequence ID" value="NZ_BSPF01000055.1"/>
</dbReference>
<dbReference type="Pfam" id="PF13414">
    <property type="entry name" value="TPR_11"/>
    <property type="match status" value="1"/>
</dbReference>
<dbReference type="InterPro" id="IPR029787">
    <property type="entry name" value="Nucleotide_cyclase"/>
</dbReference>
<feature type="domain" description="Guanylate cyclase" evidence="2">
    <location>
        <begin position="12"/>
        <end position="125"/>
    </location>
</feature>
<dbReference type="EMBL" id="VLKT01000029">
    <property type="protein sequence ID" value="TWI31620.1"/>
    <property type="molecule type" value="Genomic_DNA"/>
</dbReference>
<dbReference type="InterPro" id="IPR011990">
    <property type="entry name" value="TPR-like_helical_dom_sf"/>
</dbReference>
<sequence>MVEQPSNRRLAAIMVADVVGYSRMMGTDEAGTLTALKRHREHLFDPAVAAHHGRVVKLVGDGALVEFGSVVDAVNCALVIQRAINARTQPNEERISLRIGINLGDVIIDGDDIYGDGVNVAARLEALAEPGGICLSSIVNESIGSRVDVTFSNGGEVTVKNIDRPIRVWKWHPGGGDATATETPLTQIDKSAASHPEQASIAVLPFDNMSGDPEQEYFSDGISEDIITDLSKVGGLLVIARNSSFTYKGKSVDIRTVGRELGVAAVLEGSIRRAGNRVRVNAQLIDTAKGAHLWADRYDRELTDIFAVQDEVTCQIVEALKVTLTPAESARITKAPTRSVEAHDLFLRGRETLLAARKTKETFEQAVACFTEAIEIDPDYAEPYVGLAHAYNHDFQNHWSGRTDSQERSGYYSRLALEKDPNLPYAHYMAALVRFWERDLGGTTREIDIALALNPNFALAIAMRGVGKIYGGAPLDAVPDLERALRLDPLMDNQYWHFTGSAYLIAGQYEKAAEAFRARIRLSPDTDLSRGLLISAFGHLGEIDEARRVWAELKEINPKYSFSEHIGRLPFNNPADADKIREGYAKTGLVE</sequence>
<dbReference type="InterPro" id="IPR007195">
    <property type="entry name" value="TolB_N"/>
</dbReference>
<accession>A0A562NHT1</accession>
<dbReference type="GO" id="GO:0042597">
    <property type="term" value="C:periplasmic space"/>
    <property type="evidence" value="ECO:0007669"/>
    <property type="project" value="InterPro"/>
</dbReference>
<dbReference type="Gene3D" id="3.30.70.1230">
    <property type="entry name" value="Nucleotide cyclase"/>
    <property type="match status" value="1"/>
</dbReference>
<dbReference type="GO" id="GO:0035556">
    <property type="term" value="P:intracellular signal transduction"/>
    <property type="evidence" value="ECO:0007669"/>
    <property type="project" value="InterPro"/>
</dbReference>
<dbReference type="PANTHER" id="PTHR43081:SF19">
    <property type="entry name" value="PH-SENSITIVE ADENYLATE CYCLASE RV1264"/>
    <property type="match status" value="1"/>
</dbReference>
<dbReference type="Pfam" id="PF04052">
    <property type="entry name" value="TolB_N"/>
    <property type="match status" value="1"/>
</dbReference>
<evidence type="ECO:0000256" key="1">
    <source>
        <dbReference type="PROSITE-ProRule" id="PRU00339"/>
    </source>
</evidence>
<dbReference type="InterPro" id="IPR001054">
    <property type="entry name" value="A/G_cyclase"/>
</dbReference>
<reference evidence="3 4" key="1">
    <citation type="journal article" date="2015" name="Stand. Genomic Sci.">
        <title>Genomic Encyclopedia of Bacterial and Archaeal Type Strains, Phase III: the genomes of soil and plant-associated and newly described type strains.</title>
        <authorList>
            <person name="Whitman W.B."/>
            <person name="Woyke T."/>
            <person name="Klenk H.P."/>
            <person name="Zhou Y."/>
            <person name="Lilburn T.G."/>
            <person name="Beck B.J."/>
            <person name="De Vos P."/>
            <person name="Vandamme P."/>
            <person name="Eisen J.A."/>
            <person name="Garrity G."/>
            <person name="Hugenholtz P."/>
            <person name="Kyrpides N.C."/>
        </authorList>
    </citation>
    <scope>NUCLEOTIDE SEQUENCE [LARGE SCALE GENOMIC DNA]</scope>
    <source>
        <strain evidence="3 4">CGMCC 1.2546</strain>
    </source>
</reference>
<dbReference type="Pfam" id="PF00211">
    <property type="entry name" value="Guanylate_cyc"/>
    <property type="match status" value="1"/>
</dbReference>
<dbReference type="InterPro" id="IPR019734">
    <property type="entry name" value="TPR_rpt"/>
</dbReference>
<keyword evidence="4" id="KW-1185">Reference proteome</keyword>
<dbReference type="OrthoDB" id="9807521at2"/>
<evidence type="ECO:0000313" key="4">
    <source>
        <dbReference type="Proteomes" id="UP000317122"/>
    </source>
</evidence>
<dbReference type="Pfam" id="PF13181">
    <property type="entry name" value="TPR_8"/>
    <property type="match status" value="1"/>
</dbReference>
<name>A0A562NHT1_9HYPH</name>